<dbReference type="RefSeq" id="XP_065328495.1">
    <property type="nucleotide sequence ID" value="XM_065472423.1"/>
</dbReference>
<dbReference type="KEGG" id="vnx:VNE69_01288"/>
<evidence type="ECO:0000313" key="1">
    <source>
        <dbReference type="EMBL" id="WUR02350.1"/>
    </source>
</evidence>
<dbReference type="Gene3D" id="1.25.10.10">
    <property type="entry name" value="Leucine-rich Repeat Variant"/>
    <property type="match status" value="1"/>
</dbReference>
<dbReference type="EMBL" id="CP142726">
    <property type="protein sequence ID" value="WUR02350.1"/>
    <property type="molecule type" value="Genomic_DNA"/>
</dbReference>
<proteinExistence type="predicted"/>
<dbReference type="Proteomes" id="UP001334084">
    <property type="component" value="Chromosome 1"/>
</dbReference>
<protein>
    <submittedName>
        <fullName evidence="1">AP-2 complex subunit alpha</fullName>
    </submittedName>
</protein>
<dbReference type="AlphaFoldDB" id="A0AAX4J8V2"/>
<name>A0AAX4J8V2_9MICR</name>
<accession>A0AAX4J8V2</accession>
<gene>
    <name evidence="1" type="ORF">VNE69_01288</name>
</gene>
<keyword evidence="2" id="KW-1185">Reference proteome</keyword>
<organism evidence="1 2">
    <name type="scientific">Vairimorpha necatrix</name>
    <dbReference type="NCBI Taxonomy" id="6039"/>
    <lineage>
        <taxon>Eukaryota</taxon>
        <taxon>Fungi</taxon>
        <taxon>Fungi incertae sedis</taxon>
        <taxon>Microsporidia</taxon>
        <taxon>Nosematidae</taxon>
        <taxon>Vairimorpha</taxon>
    </lineage>
</organism>
<sequence length="584" mass="68397">MPLTKNTSLSIFISELRTLDKEAATKKIFVEQRKLYSEKNMNYSKILTLIYFVINKYNIDPMMFVNASASEDYNVKRAGYLGLTLCKNNNLLILTVNTVMKDLKSHKNRELALDFLCNINVKEKIYDDLSDYICISSSNDKNITKGIIAKSRISNLNTFSLVGNSDDLIFVKLQILHDKMCRKEDVKISDNDILFIIAIYSTVKSSYLKLKLIQIYKLLFSEQKLFSSDTFILEIQNDIISPSDTIKPLVEIGLSAEICDLLILMGHKSSKVEHFLCRLIDSKNTNSRYIGFKIARKYNLFTDKLINRSIKIGINVKYVFETIIKLINKNNYKDIFRRKEEMRFVMDKNLVEYTKSNDLIIEILIRILKFANEDFIVKMYYVHPEIAFKKDVKSVLSEKYRRDLFSKIINSPSISSIYLFYSLLPKNFDDKKLLEELFSFHLNILTSKKYNQKILTLEKMIFTICKFENIDFFRDALKDKYIELYKSNSFTDILFIILNGIFLMNPRSKEKVFHITDHHFISYVIFDKLLRLKVTPEIKLVNILDDKAKINDNDLTVDFNMTNLSKLTFKVQIDGKFYTKSIKI</sequence>
<dbReference type="InterPro" id="IPR011989">
    <property type="entry name" value="ARM-like"/>
</dbReference>
<evidence type="ECO:0000313" key="2">
    <source>
        <dbReference type="Proteomes" id="UP001334084"/>
    </source>
</evidence>
<dbReference type="GeneID" id="90540152"/>
<reference evidence="1" key="1">
    <citation type="journal article" date="2024" name="BMC Genomics">
        <title>Functional annotation of a divergent genome using sequence and structure-based similarity.</title>
        <authorList>
            <person name="Svedberg D."/>
            <person name="Winiger R.R."/>
            <person name="Berg A."/>
            <person name="Sharma H."/>
            <person name="Tellgren-Roth C."/>
            <person name="Debrunner-Vossbrinck B.A."/>
            <person name="Vossbrinck C.R."/>
            <person name="Barandun J."/>
        </authorList>
    </citation>
    <scope>NUCLEOTIDE SEQUENCE</scope>
    <source>
        <strain evidence="1">Illinois isolate</strain>
    </source>
</reference>